<dbReference type="Pfam" id="PF07734">
    <property type="entry name" value="FBA_1"/>
    <property type="match status" value="1"/>
</dbReference>
<dbReference type="InterPro" id="IPR001810">
    <property type="entry name" value="F-box_dom"/>
</dbReference>
<dbReference type="PANTHER" id="PTHR31672">
    <property type="entry name" value="BNACNNG10540D PROTEIN"/>
    <property type="match status" value="1"/>
</dbReference>
<name>A0ABM0WB86_CAMSA</name>
<dbReference type="InterPro" id="IPR036047">
    <property type="entry name" value="F-box-like_dom_sf"/>
</dbReference>
<dbReference type="SUPFAM" id="SSF50965">
    <property type="entry name" value="Galactose oxidase, central domain"/>
    <property type="match status" value="1"/>
</dbReference>
<gene>
    <name evidence="3" type="primary">LOC104748566</name>
</gene>
<organism evidence="2 3">
    <name type="scientific">Camelina sativa</name>
    <name type="common">False flax</name>
    <name type="synonym">Myagrum sativum</name>
    <dbReference type="NCBI Taxonomy" id="90675"/>
    <lineage>
        <taxon>Eukaryota</taxon>
        <taxon>Viridiplantae</taxon>
        <taxon>Streptophyta</taxon>
        <taxon>Embryophyta</taxon>
        <taxon>Tracheophyta</taxon>
        <taxon>Spermatophyta</taxon>
        <taxon>Magnoliopsida</taxon>
        <taxon>eudicotyledons</taxon>
        <taxon>Gunneridae</taxon>
        <taxon>Pentapetalae</taxon>
        <taxon>rosids</taxon>
        <taxon>malvids</taxon>
        <taxon>Brassicales</taxon>
        <taxon>Brassicaceae</taxon>
        <taxon>Camelineae</taxon>
        <taxon>Camelina</taxon>
    </lineage>
</organism>
<dbReference type="Pfam" id="PF00646">
    <property type="entry name" value="F-box"/>
    <property type="match status" value="1"/>
</dbReference>
<dbReference type="PROSITE" id="PS50181">
    <property type="entry name" value="FBOX"/>
    <property type="match status" value="1"/>
</dbReference>
<dbReference type="InterPro" id="IPR050796">
    <property type="entry name" value="SCF_F-box_component"/>
</dbReference>
<dbReference type="InterPro" id="IPR011043">
    <property type="entry name" value="Gal_Oxase/kelch_b-propeller"/>
</dbReference>
<dbReference type="NCBIfam" id="TIGR01640">
    <property type="entry name" value="F_box_assoc_1"/>
    <property type="match status" value="1"/>
</dbReference>
<feature type="domain" description="F-box" evidence="1">
    <location>
        <begin position="1"/>
        <end position="36"/>
    </location>
</feature>
<evidence type="ECO:0000313" key="3">
    <source>
        <dbReference type="RefSeq" id="XP_010468484.1"/>
    </source>
</evidence>
<dbReference type="InterPro" id="IPR006527">
    <property type="entry name" value="F-box-assoc_dom_typ1"/>
</dbReference>
<evidence type="ECO:0000259" key="1">
    <source>
        <dbReference type="PROSITE" id="PS50181"/>
    </source>
</evidence>
<keyword evidence="2" id="KW-1185">Reference proteome</keyword>
<dbReference type="GeneID" id="104748566"/>
<dbReference type="RefSeq" id="XP_010468484.1">
    <property type="nucleotide sequence ID" value="XM_010470182.1"/>
</dbReference>
<dbReference type="Proteomes" id="UP000694864">
    <property type="component" value="Chromosome 15"/>
</dbReference>
<protein>
    <submittedName>
        <fullName evidence="3">F-box protein At3g23260</fullName>
    </submittedName>
</protein>
<dbReference type="SUPFAM" id="SSF81383">
    <property type="entry name" value="F-box domain"/>
    <property type="match status" value="1"/>
</dbReference>
<accession>A0ABM0WB86</accession>
<dbReference type="PANTHER" id="PTHR31672:SF13">
    <property type="entry name" value="F-BOX PROTEIN CPR30-LIKE"/>
    <property type="match status" value="1"/>
</dbReference>
<reference evidence="2" key="1">
    <citation type="journal article" date="2014" name="Nat. Commun.">
        <title>The emerging biofuel crop Camelina sativa retains a highly undifferentiated hexaploid genome structure.</title>
        <authorList>
            <person name="Kagale S."/>
            <person name="Koh C."/>
            <person name="Nixon J."/>
            <person name="Bollina V."/>
            <person name="Clarke W.E."/>
            <person name="Tuteja R."/>
            <person name="Spillane C."/>
            <person name="Robinson S.J."/>
            <person name="Links M.G."/>
            <person name="Clarke C."/>
            <person name="Higgins E.E."/>
            <person name="Huebert T."/>
            <person name="Sharpe A.G."/>
            <person name="Parkin I.A."/>
        </authorList>
    </citation>
    <scope>NUCLEOTIDE SEQUENCE [LARGE SCALE GENOMIC DNA]</scope>
    <source>
        <strain evidence="2">cv. DH55</strain>
    </source>
</reference>
<evidence type="ECO:0000313" key="2">
    <source>
        <dbReference type="Proteomes" id="UP000694864"/>
    </source>
</evidence>
<sequence length="353" mass="40603">MDWSSLPTDLQEEVLSRVPAKSLARLRSTSKQWNTLSKFANIHSTNAQKESLIVMMENFRVCLVRANYLHEFDINIAPSVNVTSQFYLEHPQFKSSQVDICNVFHCDGLLLCSTEDDKLVVFNPCSGETKWIEPRNHYKNTEFYALGYDNKSSCKNYKVLRVDRRHVRGVNNEYEIYDFTTDSWRVLGPTTDWLLPRSHRGVSVKGNTYWIACYSGGPYHEFLLSFDYSTEGFQKLPLPHQSGSVVKVLSVVRENQLCLCVTISTELHVWVTAIITESVMVWRRLFKVNASLHYDFSNGVSLLTNEQNKIMFCCNNYIYVYPDGGNVTCKLPCSHLLNYVPSLAQIQQGLRDM</sequence>
<dbReference type="SMART" id="SM00256">
    <property type="entry name" value="FBOX"/>
    <property type="match status" value="1"/>
</dbReference>
<dbReference type="CDD" id="cd22157">
    <property type="entry name" value="F-box_AtFBW1-like"/>
    <property type="match status" value="1"/>
</dbReference>
<reference evidence="3" key="2">
    <citation type="submission" date="2025-08" db="UniProtKB">
        <authorList>
            <consortium name="RefSeq"/>
        </authorList>
    </citation>
    <scope>IDENTIFICATION</scope>
    <source>
        <tissue evidence="3">Leaf</tissue>
    </source>
</reference>
<dbReference type="Gene3D" id="1.20.1280.50">
    <property type="match status" value="1"/>
</dbReference>
<proteinExistence type="predicted"/>
<dbReference type="InterPro" id="IPR017451">
    <property type="entry name" value="F-box-assoc_interact_dom"/>
</dbReference>